<dbReference type="InterPro" id="IPR053137">
    <property type="entry name" value="NLR-like"/>
</dbReference>
<accession>A0A9W4JCT1</accession>
<evidence type="ECO:0000256" key="3">
    <source>
        <dbReference type="RuleBase" id="RU365011"/>
    </source>
</evidence>
<dbReference type="Pfam" id="PF13374">
    <property type="entry name" value="TPR_10"/>
    <property type="match status" value="2"/>
</dbReference>
<dbReference type="GO" id="GO:0072330">
    <property type="term" value="P:monocarboxylic acid biosynthetic process"/>
    <property type="evidence" value="ECO:0007669"/>
    <property type="project" value="UniProtKB-ARBA"/>
</dbReference>
<comment type="caution">
    <text evidence="3">Lacks conserved residue(s) required for the propagation of feature annotation.</text>
</comment>
<sequence>MDKTLLQWIYARITHFIFTLSSIFGYIFIVTLALILTLLAIVILINFLGTRHLASRLHADHAPKSRLDLVLTGGHNTTRARGVDIIFIHGLGSNPDTCWQAKKATETSDSNSNSTEDEQYVNWVSDFLPHDLPHEIRKDVRIFFYNYDSYWKRDAIYTRLSTIANGLLERIDSKLSQSQREQSRSLIFVTHSYGGLVVKEALVQAKRRHELNHLVGRTKAILFLGAPHRGSTYGLIGWITAVILRPVGSNHMILGQMNYDAQELSDLHENFIASIQDDLKVINFYEQRPQHDWVFWQAFTVAESSATYHGKNVRKVALPVDHKGLNKFGSRNEFYEIIRSKLVELMWPLVQPAKSIYHVPVREMQNLIQRDQLWEDLQDKLQIRHANASVPYAVTLYGLGGAGKSMLALKYAESKKTQYDPIFWIDATNEDTIRSRFSGFAKMLGLPSGQNSGKGTALVNDPVIQSVLQWFQDRTEMDREWLVIVDNADDFKSGIKHVMPKGPRGRLIITSRDEQSQKLVYGGCEPIRVDVMSVQEARNVLLQRLSRDISMLPRVEEKCDEIAQKLGYLALAIDLAGAYIASGPEDTHEEALIQYSEDFEWHRDELLKMNNSNWDTPAELNVWAVWDTTLRRIERDYAQFHPGLLLTFLAWSKSTIFQDELFRLASLGISDIDENLGEILSSDLRQFISAKSDSWDSFLYRKSLEILIRYSLVQRVHGDWPGTTMHSLVQWRAMHRYQSEPWKWFHSAFIFAASSKTANGGQGMFRRHLIAHLPSVDSVDLSWIKNPEVGKDFIWRTLAKIYGVEYFLGEAEKLGLQLVELRKKRLGEDHPSTLESTLDLAFTYRDQLQWDKTENLQAQVMDRRIQMHGETHPDTLKSMSHLVTTYMLHRRWEEAENLHIRMMKICKQSPDQNGCNTPDDLRVLGVIYEHQERWEDAERVQAQEIQAREKVGEKIPEALQDMDRLAKAYGRQGRWDEMQDLEVRMLKLCKETLGEIHGFTFYVSRKLGGTYQKQGHWEKAEEVQIQTIHISKKLFGEYRQMTTLCMKELAETYENQGRWEDAEDLQVKVIQIWKVSEGEDNFEMLKSIGDLAEAYQKQGRWKEAEDLQVHVMQKFEKTFGNQHPSTIWIQSSLGWTYQNQGRWEEAEKLQAQAAQISIERLGKRSTLTSESIRRLSLLYYEQGRREEGRKLKALAIEMRAEAFGICPNIPIAVFPHPPVCKTTMAG</sequence>
<feature type="domain" description="GPI inositol-deacylase PGAP1-like alpha/beta" evidence="5">
    <location>
        <begin position="81"/>
        <end position="241"/>
    </location>
</feature>
<dbReference type="InterPro" id="IPR011990">
    <property type="entry name" value="TPR-like_helical_dom_sf"/>
</dbReference>
<keyword evidence="3" id="KW-0472">Membrane</keyword>
<dbReference type="GO" id="GO:0005789">
    <property type="term" value="C:endoplasmic reticulum membrane"/>
    <property type="evidence" value="ECO:0007669"/>
    <property type="project" value="UniProtKB-SubCell"/>
</dbReference>
<dbReference type="Pfam" id="PF07819">
    <property type="entry name" value="PGAP1"/>
    <property type="match status" value="1"/>
</dbReference>
<evidence type="ECO:0000313" key="7">
    <source>
        <dbReference type="Proteomes" id="UP001152592"/>
    </source>
</evidence>
<evidence type="ECO:0000259" key="5">
    <source>
        <dbReference type="Pfam" id="PF07819"/>
    </source>
</evidence>
<dbReference type="Pfam" id="PF13424">
    <property type="entry name" value="TPR_12"/>
    <property type="match status" value="2"/>
</dbReference>
<name>A0A9W4JCT1_9EURO</name>
<comment type="similarity">
    <text evidence="3">Belongs to the GPI inositol-deacylase family.</text>
</comment>
<dbReference type="SUPFAM" id="SSF53474">
    <property type="entry name" value="alpha/beta-Hydrolases"/>
    <property type="match status" value="1"/>
</dbReference>
<dbReference type="GO" id="GO:0017000">
    <property type="term" value="P:antibiotic biosynthetic process"/>
    <property type="evidence" value="ECO:0007669"/>
    <property type="project" value="UniProtKB-ARBA"/>
</dbReference>
<dbReference type="Pfam" id="PF00931">
    <property type="entry name" value="NB-ARC"/>
    <property type="match status" value="1"/>
</dbReference>
<keyword evidence="3" id="KW-0813">Transport</keyword>
<dbReference type="InterPro" id="IPR029058">
    <property type="entry name" value="AB_hydrolase_fold"/>
</dbReference>
<dbReference type="Gene3D" id="3.40.50.1820">
    <property type="entry name" value="alpha/beta hydrolase"/>
    <property type="match status" value="1"/>
</dbReference>
<dbReference type="InterPro" id="IPR012908">
    <property type="entry name" value="PGAP1-ab_dom-like"/>
</dbReference>
<dbReference type="Gene3D" id="3.40.50.300">
    <property type="entry name" value="P-loop containing nucleotide triphosphate hydrolases"/>
    <property type="match status" value="1"/>
</dbReference>
<gene>
    <name evidence="6" type="ORF">PSALAMII_LOCUS6229</name>
</gene>
<dbReference type="Proteomes" id="UP001152592">
    <property type="component" value="Unassembled WGS sequence"/>
</dbReference>
<dbReference type="GO" id="GO:0016788">
    <property type="term" value="F:hydrolase activity, acting on ester bonds"/>
    <property type="evidence" value="ECO:0007669"/>
    <property type="project" value="InterPro"/>
</dbReference>
<dbReference type="Gene3D" id="1.25.40.10">
    <property type="entry name" value="Tetratricopeptide repeat domain"/>
    <property type="match status" value="2"/>
</dbReference>
<feature type="domain" description="NB-ARC" evidence="4">
    <location>
        <begin position="374"/>
        <end position="539"/>
    </location>
</feature>
<comment type="subcellular location">
    <subcellularLocation>
        <location evidence="3">Endoplasmic reticulum membrane</location>
    </subcellularLocation>
</comment>
<comment type="caution">
    <text evidence="6">The sequence shown here is derived from an EMBL/GenBank/DDBJ whole genome shotgun (WGS) entry which is preliminary data.</text>
</comment>
<organism evidence="6 7">
    <name type="scientific">Penicillium salamii</name>
    <dbReference type="NCBI Taxonomy" id="1612424"/>
    <lineage>
        <taxon>Eukaryota</taxon>
        <taxon>Fungi</taxon>
        <taxon>Dikarya</taxon>
        <taxon>Ascomycota</taxon>
        <taxon>Pezizomycotina</taxon>
        <taxon>Eurotiomycetes</taxon>
        <taxon>Eurotiomycetidae</taxon>
        <taxon>Eurotiales</taxon>
        <taxon>Aspergillaceae</taxon>
        <taxon>Penicillium</taxon>
    </lineage>
</organism>
<evidence type="ECO:0000256" key="2">
    <source>
        <dbReference type="ARBA" id="ARBA00015856"/>
    </source>
</evidence>
<dbReference type="GO" id="GO:0015031">
    <property type="term" value="P:protein transport"/>
    <property type="evidence" value="ECO:0007669"/>
    <property type="project" value="UniProtKB-KW"/>
</dbReference>
<proteinExistence type="inferred from homology"/>
<dbReference type="SUPFAM" id="SSF52540">
    <property type="entry name" value="P-loop containing nucleoside triphosphate hydrolases"/>
    <property type="match status" value="1"/>
</dbReference>
<keyword evidence="3" id="KW-0653">Protein transport</keyword>
<keyword evidence="3" id="KW-0812">Transmembrane</keyword>
<dbReference type="PANTHER" id="PTHR46082:SF11">
    <property type="entry name" value="AAA+ ATPASE DOMAIN-CONTAINING PROTEIN-RELATED"/>
    <property type="match status" value="1"/>
</dbReference>
<dbReference type="PANTHER" id="PTHR46082">
    <property type="entry name" value="ATP/GTP-BINDING PROTEIN-RELATED"/>
    <property type="match status" value="1"/>
</dbReference>
<comment type="function">
    <text evidence="1 3">Involved in inositol deacylation of GPI-anchored proteins which plays important roles in the quality control and ER-associated degradation of GPI-anchored proteins.</text>
</comment>
<dbReference type="InterPro" id="IPR027417">
    <property type="entry name" value="P-loop_NTPase"/>
</dbReference>
<protein>
    <recommendedName>
        <fullName evidence="2 3">GPI inositol-deacylase</fullName>
        <ecNumber evidence="3">3.1.-.-</ecNumber>
    </recommendedName>
</protein>
<dbReference type="InterPro" id="IPR002182">
    <property type="entry name" value="NB-ARC"/>
</dbReference>
<keyword evidence="3" id="KW-1133">Transmembrane helix</keyword>
<feature type="transmembrane region" description="Helical" evidence="3">
    <location>
        <begin position="23"/>
        <end position="48"/>
    </location>
</feature>
<evidence type="ECO:0000256" key="1">
    <source>
        <dbReference type="ARBA" id="ARBA00003496"/>
    </source>
</evidence>
<dbReference type="OrthoDB" id="2363873at2759"/>
<keyword evidence="3" id="KW-0378">Hydrolase</keyword>
<dbReference type="SUPFAM" id="SSF48452">
    <property type="entry name" value="TPR-like"/>
    <property type="match status" value="3"/>
</dbReference>
<dbReference type="GO" id="GO:0043531">
    <property type="term" value="F:ADP binding"/>
    <property type="evidence" value="ECO:0007669"/>
    <property type="project" value="InterPro"/>
</dbReference>
<keyword evidence="3" id="KW-0256">Endoplasmic reticulum</keyword>
<dbReference type="EMBL" id="CAJVPD010000239">
    <property type="protein sequence ID" value="CAG8385912.1"/>
    <property type="molecule type" value="Genomic_DNA"/>
</dbReference>
<reference evidence="6" key="1">
    <citation type="submission" date="2021-07" db="EMBL/GenBank/DDBJ databases">
        <authorList>
            <person name="Branca A.L. A."/>
        </authorList>
    </citation>
    <scope>NUCLEOTIDE SEQUENCE</scope>
</reference>
<dbReference type="AlphaFoldDB" id="A0A9W4JCT1"/>
<evidence type="ECO:0000259" key="4">
    <source>
        <dbReference type="Pfam" id="PF00931"/>
    </source>
</evidence>
<dbReference type="EC" id="3.1.-.-" evidence="3"/>
<evidence type="ECO:0000313" key="6">
    <source>
        <dbReference type="EMBL" id="CAG8385912.1"/>
    </source>
</evidence>